<feature type="transmembrane region" description="Helical" evidence="8">
    <location>
        <begin position="95"/>
        <end position="113"/>
    </location>
</feature>
<feature type="transmembrane region" description="Helical" evidence="8">
    <location>
        <begin position="266"/>
        <end position="288"/>
    </location>
</feature>
<feature type="transmembrane region" description="Helical" evidence="8">
    <location>
        <begin position="353"/>
        <end position="375"/>
    </location>
</feature>
<comment type="subcellular location">
    <subcellularLocation>
        <location evidence="1">Cell membrane</location>
        <topology evidence="1">Multi-pass membrane protein</topology>
    </subcellularLocation>
</comment>
<protein>
    <recommendedName>
        <fullName evidence="9">ArnT-like N-terminal domain-containing protein</fullName>
    </recommendedName>
</protein>
<evidence type="ECO:0000256" key="6">
    <source>
        <dbReference type="ARBA" id="ARBA00022989"/>
    </source>
</evidence>
<feature type="transmembrane region" description="Helical" evidence="8">
    <location>
        <begin position="12"/>
        <end position="34"/>
    </location>
</feature>
<evidence type="ECO:0000256" key="1">
    <source>
        <dbReference type="ARBA" id="ARBA00004651"/>
    </source>
</evidence>
<dbReference type="RefSeq" id="WP_111476132.1">
    <property type="nucleotide sequence ID" value="NZ_QHKM01000001.1"/>
</dbReference>
<dbReference type="InterPro" id="IPR003342">
    <property type="entry name" value="ArnT-like_N"/>
</dbReference>
<feature type="domain" description="ArnT-like N-terminal" evidence="9">
    <location>
        <begin position="15"/>
        <end position="245"/>
    </location>
</feature>
<reference evidence="11" key="1">
    <citation type="submission" date="2018-05" db="EMBL/GenBank/DDBJ databases">
        <authorList>
            <person name="Nie L."/>
        </authorList>
    </citation>
    <scope>NUCLEOTIDE SEQUENCE [LARGE SCALE GENOMIC DNA]</scope>
    <source>
        <strain evidence="11">NL</strain>
    </source>
</reference>
<keyword evidence="4" id="KW-0808">Transferase</keyword>
<sequence>MPALPPMSSRLWLWLLLAVLFGAFLLNLNAWGVLESSEARYAEIGREMLTGGDWLHPRLLGIQHFHKPPLTYWLTAAGLGLFGGTAGAVRLLPVLAVLAQVALVYALGLLIFARDRRRALAAAVVYGTLPVVLISALNVTTDAYLATLELLAAYALLRYHHTPAGRPAARWLYLGWVALGLGFLTKGPVAAVLPAMVVIGQHLTKGSPRRAWSWHHLTAGLLFALVGLSWYLVLVADNPAFVRYFLFEHTVERFANAATFNRAKPWWFYLVLAPLGALPWSAALLTELVRTGWRGLGRRWQPVLLWWVLVPLLFFSLSKSKLLLYVLPIFPGVALLTVELLGRRTDAVLLRWYVGFMALFGLVLGGLCLLPLLGVGYGLSVAPWVALWPAAGVLVLLFTHMFWDEVRVAPRLLVLTVVFSLGLLAAAKPILGQIEARANGSRPVAQRLKELNLQDRPVLVYNELLPSLAFAQRRLPVSLYDGNQALQRETQFEADGRWHQHLINLQDAADTTVLGPLLRRRPVLLSKGELPAGRRHLLRGLNRHEHLGRWWIYYAR</sequence>
<dbReference type="InterPro" id="IPR050297">
    <property type="entry name" value="LipidA_mod_glycosyltrf_83"/>
</dbReference>
<proteinExistence type="predicted"/>
<keyword evidence="2" id="KW-1003">Cell membrane</keyword>
<dbReference type="Pfam" id="PF02366">
    <property type="entry name" value="PMT"/>
    <property type="match status" value="1"/>
</dbReference>
<evidence type="ECO:0000313" key="11">
    <source>
        <dbReference type="Proteomes" id="UP000248553"/>
    </source>
</evidence>
<dbReference type="OrthoDB" id="9792789at2"/>
<dbReference type="GO" id="GO:0006493">
    <property type="term" value="P:protein O-linked glycosylation"/>
    <property type="evidence" value="ECO:0007669"/>
    <property type="project" value="InterPro"/>
</dbReference>
<feature type="transmembrane region" description="Helical" evidence="8">
    <location>
        <begin position="120"/>
        <end position="139"/>
    </location>
</feature>
<name>A0A328BTP9_9BACT</name>
<keyword evidence="11" id="KW-1185">Reference proteome</keyword>
<keyword evidence="6 8" id="KW-1133">Transmembrane helix</keyword>
<keyword evidence="3" id="KW-0328">Glycosyltransferase</keyword>
<evidence type="ECO:0000256" key="4">
    <source>
        <dbReference type="ARBA" id="ARBA00022679"/>
    </source>
</evidence>
<dbReference type="EMBL" id="QHKM01000001">
    <property type="protein sequence ID" value="RAK69396.1"/>
    <property type="molecule type" value="Genomic_DNA"/>
</dbReference>
<evidence type="ECO:0000256" key="5">
    <source>
        <dbReference type="ARBA" id="ARBA00022692"/>
    </source>
</evidence>
<dbReference type="GO" id="GO:0000030">
    <property type="term" value="F:mannosyltransferase activity"/>
    <property type="evidence" value="ECO:0007669"/>
    <property type="project" value="InterPro"/>
</dbReference>
<gene>
    <name evidence="10" type="ORF">DLM85_00590</name>
</gene>
<comment type="caution">
    <text evidence="10">The sequence shown here is derived from an EMBL/GenBank/DDBJ whole genome shotgun (WGS) entry which is preliminary data.</text>
</comment>
<evidence type="ECO:0000256" key="2">
    <source>
        <dbReference type="ARBA" id="ARBA00022475"/>
    </source>
</evidence>
<dbReference type="GO" id="GO:0009103">
    <property type="term" value="P:lipopolysaccharide biosynthetic process"/>
    <property type="evidence" value="ECO:0007669"/>
    <property type="project" value="TreeGrafter"/>
</dbReference>
<feature type="transmembrane region" description="Helical" evidence="8">
    <location>
        <begin position="300"/>
        <end position="317"/>
    </location>
</feature>
<evidence type="ECO:0000256" key="8">
    <source>
        <dbReference type="SAM" id="Phobius"/>
    </source>
</evidence>
<organism evidence="10 11">
    <name type="scientific">Hymenobacter edaphi</name>
    <dbReference type="NCBI Taxonomy" id="2211146"/>
    <lineage>
        <taxon>Bacteria</taxon>
        <taxon>Pseudomonadati</taxon>
        <taxon>Bacteroidota</taxon>
        <taxon>Cytophagia</taxon>
        <taxon>Cytophagales</taxon>
        <taxon>Hymenobacteraceae</taxon>
        <taxon>Hymenobacter</taxon>
    </lineage>
</organism>
<keyword evidence="5 8" id="KW-0812">Transmembrane</keyword>
<dbReference type="AlphaFoldDB" id="A0A328BTP9"/>
<accession>A0A328BTP9</accession>
<dbReference type="GO" id="GO:0010041">
    <property type="term" value="P:response to iron(III) ion"/>
    <property type="evidence" value="ECO:0007669"/>
    <property type="project" value="TreeGrafter"/>
</dbReference>
<evidence type="ECO:0000313" key="10">
    <source>
        <dbReference type="EMBL" id="RAK69396.1"/>
    </source>
</evidence>
<evidence type="ECO:0000256" key="3">
    <source>
        <dbReference type="ARBA" id="ARBA00022676"/>
    </source>
</evidence>
<feature type="transmembrane region" description="Helical" evidence="8">
    <location>
        <begin position="323"/>
        <end position="341"/>
    </location>
</feature>
<dbReference type="PANTHER" id="PTHR33908">
    <property type="entry name" value="MANNOSYLTRANSFERASE YKCB-RELATED"/>
    <property type="match status" value="1"/>
</dbReference>
<feature type="transmembrane region" description="Helical" evidence="8">
    <location>
        <begin position="211"/>
        <end position="233"/>
    </location>
</feature>
<keyword evidence="7 8" id="KW-0472">Membrane</keyword>
<feature type="transmembrane region" description="Helical" evidence="8">
    <location>
        <begin position="381"/>
        <end position="403"/>
    </location>
</feature>
<evidence type="ECO:0000259" key="9">
    <source>
        <dbReference type="Pfam" id="PF02366"/>
    </source>
</evidence>
<dbReference type="GO" id="GO:0005886">
    <property type="term" value="C:plasma membrane"/>
    <property type="evidence" value="ECO:0007669"/>
    <property type="project" value="UniProtKB-SubCell"/>
</dbReference>
<dbReference type="GO" id="GO:0016763">
    <property type="term" value="F:pentosyltransferase activity"/>
    <property type="evidence" value="ECO:0007669"/>
    <property type="project" value="TreeGrafter"/>
</dbReference>
<feature type="transmembrane region" description="Helical" evidence="8">
    <location>
        <begin position="173"/>
        <end position="199"/>
    </location>
</feature>
<feature type="transmembrane region" description="Helical" evidence="8">
    <location>
        <begin position="412"/>
        <end position="431"/>
    </location>
</feature>
<evidence type="ECO:0000256" key="7">
    <source>
        <dbReference type="ARBA" id="ARBA00023136"/>
    </source>
</evidence>
<dbReference type="Proteomes" id="UP000248553">
    <property type="component" value="Unassembled WGS sequence"/>
</dbReference>
<dbReference type="PANTHER" id="PTHR33908:SF3">
    <property type="entry name" value="UNDECAPRENYL PHOSPHATE-ALPHA-4-AMINO-4-DEOXY-L-ARABINOSE ARABINOSYL TRANSFERASE"/>
    <property type="match status" value="1"/>
</dbReference>